<protein>
    <recommendedName>
        <fullName evidence="11">Fatty acid hydroxylase domain-containing protein</fullName>
    </recommendedName>
</protein>
<evidence type="ECO:0000313" key="10">
    <source>
        <dbReference type="Proteomes" id="UP000245119"/>
    </source>
</evidence>
<keyword evidence="2 6" id="KW-0812">Transmembrane</keyword>
<dbReference type="InterPro" id="IPR050307">
    <property type="entry name" value="Sterol_Desaturase_Related"/>
</dbReference>
<evidence type="ECO:0000256" key="1">
    <source>
        <dbReference type="ARBA" id="ARBA00004370"/>
    </source>
</evidence>
<accession>A0A2T7PMP4</accession>
<proteinExistence type="predicted"/>
<dbReference type="Pfam" id="PF04116">
    <property type="entry name" value="FA_hydroxylase"/>
    <property type="match status" value="1"/>
</dbReference>
<evidence type="ECO:0000259" key="7">
    <source>
        <dbReference type="Pfam" id="PF04116"/>
    </source>
</evidence>
<dbReference type="GO" id="GO:0005506">
    <property type="term" value="F:iron ion binding"/>
    <property type="evidence" value="ECO:0007669"/>
    <property type="project" value="InterPro"/>
</dbReference>
<name>A0A2T7PMP4_POMCA</name>
<evidence type="ECO:0000256" key="3">
    <source>
        <dbReference type="ARBA" id="ARBA00022989"/>
    </source>
</evidence>
<organism evidence="9 10">
    <name type="scientific">Pomacea canaliculata</name>
    <name type="common">Golden apple snail</name>
    <dbReference type="NCBI Taxonomy" id="400727"/>
    <lineage>
        <taxon>Eukaryota</taxon>
        <taxon>Metazoa</taxon>
        <taxon>Spiralia</taxon>
        <taxon>Lophotrochozoa</taxon>
        <taxon>Mollusca</taxon>
        <taxon>Gastropoda</taxon>
        <taxon>Caenogastropoda</taxon>
        <taxon>Architaenioglossa</taxon>
        <taxon>Ampullarioidea</taxon>
        <taxon>Ampullariidae</taxon>
        <taxon>Pomacea</taxon>
    </lineage>
</organism>
<evidence type="ECO:0000256" key="5">
    <source>
        <dbReference type="SAM" id="MobiDB-lite"/>
    </source>
</evidence>
<comment type="subcellular location">
    <subcellularLocation>
        <location evidence="1">Membrane</location>
    </subcellularLocation>
</comment>
<dbReference type="InterPro" id="IPR006640">
    <property type="entry name" value="SprT-like_domain"/>
</dbReference>
<keyword evidence="4 6" id="KW-0472">Membrane</keyword>
<sequence>MRQWDSVYELFGRDAFFTSVVGTVVFTSAVFWLINIFFIVLDVTGKPAVLLRYKVQPDKNRPVSSDSLLRAIRVALFNQTVVGGPFVLCLYKALVWRGCGFEPSSLPSYQRALMEMVVFVAVEEIGFYYFHRLLHHPALYKEIHKLHHEWTAPVGVVAIYAHPIEHVLANLVPAVAGPLLMGAHVAMLWLWLGIVIVTTVIHHSGYHFPFMSSPEFHDFHHLNCIFLSEMDQSLQPFSTGLPLEGKKKKQQLQRVIQDLADFSQSSDDESINPEYPAPSRWNENNYSTQQKCSQREESFDKDICSTMLGNYHTSQITAEGKHYKNRSAVVTSKLKHKDFLNSILSQGKENVLTSNITCLRETEKPSKHNYCQGLNKTKQEDGHRMVLEPDPDSKHFGPTRPQVGCRIKSVNLTATVKALVGNQTDKAMKITGCVQTLGKKGTPDSALQPKHKPKSRKGKFSQNKTLANLGINFDFSDDSDNDVHKNQVQVNDLPPLMTPVLSEDNVSCNTRRHDEFNSNTEYMKERPNDMPSVESEQSKRLASECGRYSQRKFNIASFSKNLTSLKMAELSNGGLVLKSEKEAVNDVPCVTRTSTPLHSETKQRESSRYDLSVSEIHAREKQCVTDNSNETEINFKETKWAFPTKTMSVSNDAGLAEESILPFLESMQADMLESTSCDSKQNFRLYLAIEQSKANPCEHAKQDNHSKDKNQFFLRSEEYSPGSLPKTDNESPQNIETIHCVHEKDRLQEDEPSHFKNILEPNTSIASEELQFQTAEEEVKSKIDSQYETCLMSEEEVSFYEAVDVSVQTSFICETVKSEDAMKHMDQVDFMEESTPGSDDCAEKCSNSCKMKQTQNLRDICSNHSPDFERAGHDVLKKECNRSKCSLGSILLHGIESPSDSRINEQITAADTINISTRSGKTDEEVTEDLFLPSMVDKESFENMRTSSHGWRQRISVSSDEDADELLEAFFKKNRSQMQQVADEDNDADDDMDNFIVNDSDLSESEEEFHGHLTHKLEFADRVPGKSALVSKENLGDCSYSDVFKSSDSEDDSGQEYADKDTETSSDECSDTFSTPLHVKKSWSKTSSDEGSSQWFTPSTSIKSKSKDFSNTNAGVESTVVSISAAQNAANSRIGATSAGIVRHLTFLQSLNAETPDSLCHPEARSFMSQFRKRREELSSKLFKLFNSTVFENKLPENMQIIWNKRLLKTAGRCKQKRVGGQHYACIELSLKVCDTAEVAGFSLLFTYETQWQNESLGHSPSSSSFQLRLNPGLVCSKLDYGSIIYGSAQESYLKILDPIHHQGLRICLGAFRTTPVQSVYTEAGSAAIQNHWIPKGPSADDVVVTFRIVHLFPDRRDEAARQLYRYFNKLSLTRRADWANQRLPELPPISRLHSYSVATKYIYVCTNCNISVGRHSRSLDMSSCRQCGSRYALCRQSKSGIFRREPSAYSVRNSRAINRFSIFVKTHYSVVKMRERGIGHAQVMKILSMEYAKAKQSALESEKEKTRLITPKINNRCCSETGIGCEL</sequence>
<dbReference type="Pfam" id="PF10263">
    <property type="entry name" value="SprT-like"/>
    <property type="match status" value="1"/>
</dbReference>
<dbReference type="EMBL" id="PZQS01000003">
    <property type="protein sequence ID" value="PVD34708.1"/>
    <property type="molecule type" value="Genomic_DNA"/>
</dbReference>
<evidence type="ECO:0000256" key="2">
    <source>
        <dbReference type="ARBA" id="ARBA00022692"/>
    </source>
</evidence>
<dbReference type="GO" id="GO:0008610">
    <property type="term" value="P:lipid biosynthetic process"/>
    <property type="evidence" value="ECO:0007669"/>
    <property type="project" value="InterPro"/>
</dbReference>
<dbReference type="PANTHER" id="PTHR11863">
    <property type="entry name" value="STEROL DESATURASE"/>
    <property type="match status" value="1"/>
</dbReference>
<evidence type="ECO:0000256" key="4">
    <source>
        <dbReference type="ARBA" id="ARBA00023136"/>
    </source>
</evidence>
<keyword evidence="3 6" id="KW-1133">Transmembrane helix</keyword>
<dbReference type="Proteomes" id="UP000245119">
    <property type="component" value="Linkage Group LG3"/>
</dbReference>
<feature type="compositionally biased region" description="Polar residues" evidence="5">
    <location>
        <begin position="1084"/>
        <end position="1112"/>
    </location>
</feature>
<dbReference type="GO" id="GO:0016020">
    <property type="term" value="C:membrane"/>
    <property type="evidence" value="ECO:0007669"/>
    <property type="project" value="UniProtKB-SubCell"/>
</dbReference>
<feature type="domain" description="Fatty acid hydroxylase" evidence="7">
    <location>
        <begin position="116"/>
        <end position="223"/>
    </location>
</feature>
<feature type="region of interest" description="Disordered" evidence="5">
    <location>
        <begin position="438"/>
        <end position="463"/>
    </location>
</feature>
<dbReference type="GO" id="GO:0016491">
    <property type="term" value="F:oxidoreductase activity"/>
    <property type="evidence" value="ECO:0007669"/>
    <property type="project" value="InterPro"/>
</dbReference>
<keyword evidence="10" id="KW-1185">Reference proteome</keyword>
<feature type="region of interest" description="Disordered" evidence="5">
    <location>
        <begin position="1042"/>
        <end position="1112"/>
    </location>
</feature>
<evidence type="ECO:0008006" key="11">
    <source>
        <dbReference type="Google" id="ProtNLM"/>
    </source>
</evidence>
<dbReference type="OrthoDB" id="20772at2759"/>
<evidence type="ECO:0000313" key="9">
    <source>
        <dbReference type="EMBL" id="PVD34708.1"/>
    </source>
</evidence>
<feature type="domain" description="SprT-like" evidence="8">
    <location>
        <begin position="1181"/>
        <end position="1236"/>
    </location>
</feature>
<comment type="caution">
    <text evidence="9">The sequence shown here is derived from an EMBL/GenBank/DDBJ whole genome shotgun (WGS) entry which is preliminary data.</text>
</comment>
<feature type="compositionally biased region" description="Basic residues" evidence="5">
    <location>
        <begin position="449"/>
        <end position="459"/>
    </location>
</feature>
<gene>
    <name evidence="9" type="ORF">C0Q70_05985</name>
</gene>
<dbReference type="InterPro" id="IPR006694">
    <property type="entry name" value="Fatty_acid_hydroxylase"/>
</dbReference>
<dbReference type="GO" id="GO:0006974">
    <property type="term" value="P:DNA damage response"/>
    <property type="evidence" value="ECO:0007669"/>
    <property type="project" value="UniProtKB-ARBA"/>
</dbReference>
<reference evidence="9 10" key="1">
    <citation type="submission" date="2018-04" db="EMBL/GenBank/DDBJ databases">
        <title>The genome of golden apple snail Pomacea canaliculata provides insight into stress tolerance and invasive adaptation.</title>
        <authorList>
            <person name="Liu C."/>
            <person name="Liu B."/>
            <person name="Ren Y."/>
            <person name="Zhang Y."/>
            <person name="Wang H."/>
            <person name="Li S."/>
            <person name="Jiang F."/>
            <person name="Yin L."/>
            <person name="Zhang G."/>
            <person name="Qian W."/>
            <person name="Fan W."/>
        </authorList>
    </citation>
    <scope>NUCLEOTIDE SEQUENCE [LARGE SCALE GENOMIC DNA]</scope>
    <source>
        <strain evidence="9">SZHN2017</strain>
        <tissue evidence="9">Muscle</tissue>
    </source>
</reference>
<feature type="region of interest" description="Disordered" evidence="5">
    <location>
        <begin position="264"/>
        <end position="285"/>
    </location>
</feature>
<feature type="transmembrane region" description="Helical" evidence="6">
    <location>
        <begin position="179"/>
        <end position="201"/>
    </location>
</feature>
<feature type="transmembrane region" description="Helical" evidence="6">
    <location>
        <begin position="20"/>
        <end position="41"/>
    </location>
</feature>
<evidence type="ECO:0000259" key="8">
    <source>
        <dbReference type="Pfam" id="PF10263"/>
    </source>
</evidence>
<dbReference type="STRING" id="400727.A0A2T7PMP4"/>
<evidence type="ECO:0000256" key="6">
    <source>
        <dbReference type="SAM" id="Phobius"/>
    </source>
</evidence>